<evidence type="ECO:0000256" key="1">
    <source>
        <dbReference type="PROSITE-ProRule" id="PRU00339"/>
    </source>
</evidence>
<dbReference type="SMART" id="SM00028">
    <property type="entry name" value="TPR"/>
    <property type="match status" value="3"/>
</dbReference>
<keyword evidence="4" id="KW-1185">Reference proteome</keyword>
<evidence type="ECO:0000313" key="4">
    <source>
        <dbReference type="Proteomes" id="UP001147653"/>
    </source>
</evidence>
<feature type="region of interest" description="Disordered" evidence="2">
    <location>
        <begin position="22"/>
        <end position="42"/>
    </location>
</feature>
<evidence type="ECO:0000256" key="2">
    <source>
        <dbReference type="SAM" id="MobiDB-lite"/>
    </source>
</evidence>
<feature type="compositionally biased region" description="Polar residues" evidence="2">
    <location>
        <begin position="32"/>
        <end position="41"/>
    </location>
</feature>
<reference evidence="3" key="1">
    <citation type="submission" date="2022-10" db="EMBL/GenBank/DDBJ databases">
        <title>The WGS of Solirubrobacter phytolaccae KCTC 29190.</title>
        <authorList>
            <person name="Jiang Z."/>
        </authorList>
    </citation>
    <scope>NUCLEOTIDE SEQUENCE</scope>
    <source>
        <strain evidence="3">KCTC 29190</strain>
    </source>
</reference>
<protein>
    <submittedName>
        <fullName evidence="3">Tetratricopeptide repeat protein</fullName>
    </submittedName>
</protein>
<dbReference type="PROSITE" id="PS50005">
    <property type="entry name" value="TPR"/>
    <property type="match status" value="1"/>
</dbReference>
<dbReference type="Pfam" id="PF13181">
    <property type="entry name" value="TPR_8"/>
    <property type="match status" value="1"/>
</dbReference>
<dbReference type="SUPFAM" id="SSF48452">
    <property type="entry name" value="TPR-like"/>
    <property type="match status" value="1"/>
</dbReference>
<proteinExistence type="predicted"/>
<dbReference type="AlphaFoldDB" id="A0A9X3N5M9"/>
<dbReference type="Gene3D" id="1.25.40.10">
    <property type="entry name" value="Tetratricopeptide repeat domain"/>
    <property type="match status" value="1"/>
</dbReference>
<organism evidence="3 4">
    <name type="scientific">Solirubrobacter phytolaccae</name>
    <dbReference type="NCBI Taxonomy" id="1404360"/>
    <lineage>
        <taxon>Bacteria</taxon>
        <taxon>Bacillati</taxon>
        <taxon>Actinomycetota</taxon>
        <taxon>Thermoleophilia</taxon>
        <taxon>Solirubrobacterales</taxon>
        <taxon>Solirubrobacteraceae</taxon>
        <taxon>Solirubrobacter</taxon>
    </lineage>
</organism>
<gene>
    <name evidence="3" type="ORF">OJ997_00675</name>
</gene>
<accession>A0A9X3N5M9</accession>
<dbReference type="InterPro" id="IPR011990">
    <property type="entry name" value="TPR-like_helical_dom_sf"/>
</dbReference>
<dbReference type="EMBL" id="JAPDDP010000001">
    <property type="protein sequence ID" value="MDA0178792.1"/>
    <property type="molecule type" value="Genomic_DNA"/>
</dbReference>
<dbReference type="InterPro" id="IPR019734">
    <property type="entry name" value="TPR_rpt"/>
</dbReference>
<sequence>MNSALDIPEQLATPFAFRATGPTLFGSELPRPNNTEQNQPPSHLVEARRLVDRHPDSAIAWARLAQSAQASADIEQSLDAAGKALAMGISQLSRPAIHAAVTVLASYGRTETVFQALQSHGANSIPNDLRLWMAIETKDETCIEQIVSEAQSPTALVTRGWVAITRGRYQDAIRDLRAAQATGATGPGLLMNLGYAHAAVGNLEKAIKITRQAAALAPNDRGISLNLAGFQRALGHHEAAVDEIRRVAGARPDIELALVLADFLLEAGEAGKAHDVLQRVRTSREWAHADRTRRSELEANLAFLRWSTRRQDRTATLAVVLRALASCEHSSLAIGNLLMNLVRDPPEAPVLAAEIARLATKHPEDSLLSLRFHHAVVMRDAHAAAAYACAWAESDIFNSTAASLAIHLLTDAEGRAPEAAELGLKAIRRAPADPLLLNNTAYALCLAGRPAEAKRLIASTKTAAGQRVALRATEALADLMLGNCEQGQAGYREAQRLAREQGRPDLEALAALNMALAMRRAPGCKDEMELPTIPEQWKESPTFWMVSHRVRRELDVDSGER</sequence>
<dbReference type="RefSeq" id="WP_270023060.1">
    <property type="nucleotide sequence ID" value="NZ_JAPDDP010000001.1"/>
</dbReference>
<dbReference type="Proteomes" id="UP001147653">
    <property type="component" value="Unassembled WGS sequence"/>
</dbReference>
<name>A0A9X3N5M9_9ACTN</name>
<feature type="repeat" description="TPR" evidence="1">
    <location>
        <begin position="187"/>
        <end position="220"/>
    </location>
</feature>
<evidence type="ECO:0000313" key="3">
    <source>
        <dbReference type="EMBL" id="MDA0178792.1"/>
    </source>
</evidence>
<comment type="caution">
    <text evidence="3">The sequence shown here is derived from an EMBL/GenBank/DDBJ whole genome shotgun (WGS) entry which is preliminary data.</text>
</comment>
<keyword evidence="1" id="KW-0802">TPR repeat</keyword>